<dbReference type="AlphaFoldDB" id="A0A0K2U9Z0"/>
<organism evidence="1">
    <name type="scientific">Lepeophtheirus salmonis</name>
    <name type="common">Salmon louse</name>
    <name type="synonym">Caligus salmonis</name>
    <dbReference type="NCBI Taxonomy" id="72036"/>
    <lineage>
        <taxon>Eukaryota</taxon>
        <taxon>Metazoa</taxon>
        <taxon>Ecdysozoa</taxon>
        <taxon>Arthropoda</taxon>
        <taxon>Crustacea</taxon>
        <taxon>Multicrustacea</taxon>
        <taxon>Hexanauplia</taxon>
        <taxon>Copepoda</taxon>
        <taxon>Siphonostomatoida</taxon>
        <taxon>Caligidae</taxon>
        <taxon>Lepeophtheirus</taxon>
    </lineage>
</organism>
<accession>A0A0K2U9Z0</accession>
<feature type="non-terminal residue" evidence="1">
    <location>
        <position position="1"/>
    </location>
</feature>
<dbReference type="EMBL" id="HACA01017693">
    <property type="protein sequence ID" value="CDW35054.1"/>
    <property type="molecule type" value="Transcribed_RNA"/>
</dbReference>
<reference evidence="1" key="1">
    <citation type="submission" date="2014-05" db="EMBL/GenBank/DDBJ databases">
        <authorList>
            <person name="Chronopoulou M."/>
        </authorList>
    </citation>
    <scope>NUCLEOTIDE SEQUENCE</scope>
    <source>
        <tissue evidence="1">Whole organism</tissue>
    </source>
</reference>
<sequence>VCNACSILLLYINSYLELLVITCFNNNITIRDLNFCRFILKYLFNIAITISNESGIRFLTTKLFVTLFKYYSNEELASPNANKQIIKCLPY</sequence>
<proteinExistence type="predicted"/>
<evidence type="ECO:0000313" key="1">
    <source>
        <dbReference type="EMBL" id="CDW35054.1"/>
    </source>
</evidence>
<name>A0A0K2U9Z0_LEPSM</name>
<protein>
    <submittedName>
        <fullName evidence="1">Uncharacterized protein</fullName>
    </submittedName>
</protein>